<dbReference type="CDD" id="cd06661">
    <property type="entry name" value="GGCT_like"/>
    <property type="match status" value="1"/>
</dbReference>
<dbReference type="AlphaFoldDB" id="A0AAE3R1Y5"/>
<feature type="binding site" evidence="2">
    <location>
        <begin position="6"/>
        <end position="11"/>
    </location>
    <ligand>
        <name>substrate</name>
    </ligand>
</feature>
<dbReference type="GO" id="GO:0003839">
    <property type="term" value="F:gamma-glutamylcyclotransferase activity"/>
    <property type="evidence" value="ECO:0007669"/>
    <property type="project" value="InterPro"/>
</dbReference>
<dbReference type="InterPro" id="IPR009288">
    <property type="entry name" value="AIG2-like_dom"/>
</dbReference>
<keyword evidence="1" id="KW-0456">Lyase</keyword>
<dbReference type="InterPro" id="IPR017939">
    <property type="entry name" value="G-Glutamylcylcotransferase"/>
</dbReference>
<dbReference type="RefSeq" id="WP_314509495.1">
    <property type="nucleotide sequence ID" value="NZ_JASJOU010000001.1"/>
</dbReference>
<dbReference type="InterPro" id="IPR013024">
    <property type="entry name" value="GGCT-like"/>
</dbReference>
<reference evidence="4" key="1">
    <citation type="submission" date="2023-05" db="EMBL/GenBank/DDBJ databases">
        <authorList>
            <person name="Zhang X."/>
        </authorList>
    </citation>
    <scope>NUCLEOTIDE SEQUENCE</scope>
    <source>
        <strain evidence="4">BD1B2-1</strain>
    </source>
</reference>
<dbReference type="PANTHER" id="PTHR12935:SF0">
    <property type="entry name" value="GAMMA-GLUTAMYLCYCLOTRANSFERASE"/>
    <property type="match status" value="1"/>
</dbReference>
<gene>
    <name evidence="4" type="ORF">QNI22_04860</name>
</gene>
<dbReference type="EMBL" id="JASJOU010000001">
    <property type="protein sequence ID" value="MDJ1499960.1"/>
    <property type="molecule type" value="Genomic_DNA"/>
</dbReference>
<dbReference type="Gene3D" id="3.10.490.10">
    <property type="entry name" value="Gamma-glutamyl cyclotransferase-like"/>
    <property type="match status" value="1"/>
</dbReference>
<evidence type="ECO:0000256" key="2">
    <source>
        <dbReference type="PIRSR" id="PIRSR617939-2"/>
    </source>
</evidence>
<evidence type="ECO:0000313" key="5">
    <source>
        <dbReference type="Proteomes" id="UP001232063"/>
    </source>
</evidence>
<evidence type="ECO:0000259" key="3">
    <source>
        <dbReference type="Pfam" id="PF06094"/>
    </source>
</evidence>
<proteinExistence type="predicted"/>
<feature type="domain" description="Gamma-glutamylcyclotransferase AIG2-like" evidence="3">
    <location>
        <begin position="6"/>
        <end position="125"/>
    </location>
</feature>
<evidence type="ECO:0000313" key="4">
    <source>
        <dbReference type="EMBL" id="MDJ1499960.1"/>
    </source>
</evidence>
<sequence>MSQNLYFSYGSNISPEKMQKLCPNAELLGAGYLESYQLVFTTHLEQRSRGGADVVPAAGEEVWGLLYNISDTELAAMDANKFYPEIYGRLSVTIQLREGGGYKTVEDVWTYVMQDKQKSYAQPTMDYVNLLLEAARANEFPISYQEYLRSFRNKIG</sequence>
<evidence type="ECO:0000256" key="1">
    <source>
        <dbReference type="ARBA" id="ARBA00023239"/>
    </source>
</evidence>
<feature type="binding site" evidence="2">
    <location>
        <position position="127"/>
    </location>
    <ligand>
        <name>substrate</name>
    </ligand>
</feature>
<dbReference type="Proteomes" id="UP001232063">
    <property type="component" value="Unassembled WGS sequence"/>
</dbReference>
<keyword evidence="5" id="KW-1185">Reference proteome</keyword>
<accession>A0AAE3R1Y5</accession>
<dbReference type="PANTHER" id="PTHR12935">
    <property type="entry name" value="GAMMA-GLUTAMYLCYCLOTRANSFERASE"/>
    <property type="match status" value="1"/>
</dbReference>
<dbReference type="SUPFAM" id="SSF110857">
    <property type="entry name" value="Gamma-glutamyl cyclotransferase-like"/>
    <property type="match status" value="1"/>
</dbReference>
<comment type="caution">
    <text evidence="4">The sequence shown here is derived from an EMBL/GenBank/DDBJ whole genome shotgun (WGS) entry which is preliminary data.</text>
</comment>
<organism evidence="4 5">
    <name type="scientific">Xanthocytophaga agilis</name>
    <dbReference type="NCBI Taxonomy" id="3048010"/>
    <lineage>
        <taxon>Bacteria</taxon>
        <taxon>Pseudomonadati</taxon>
        <taxon>Bacteroidota</taxon>
        <taxon>Cytophagia</taxon>
        <taxon>Cytophagales</taxon>
        <taxon>Rhodocytophagaceae</taxon>
        <taxon>Xanthocytophaga</taxon>
    </lineage>
</organism>
<protein>
    <submittedName>
        <fullName evidence="4">Gamma-glutamylcyclotransferase family protein</fullName>
    </submittedName>
</protein>
<dbReference type="InterPro" id="IPR036568">
    <property type="entry name" value="GGCT-like_sf"/>
</dbReference>
<dbReference type="Pfam" id="PF06094">
    <property type="entry name" value="GGACT"/>
    <property type="match status" value="1"/>
</dbReference>
<name>A0AAE3R1Y5_9BACT</name>